<dbReference type="GO" id="GO:0000160">
    <property type="term" value="P:phosphorelay signal transduction system"/>
    <property type="evidence" value="ECO:0007669"/>
    <property type="project" value="TreeGrafter"/>
</dbReference>
<organism evidence="11 12">
    <name type="scientific">Cupriavidus basilensis</name>
    <dbReference type="NCBI Taxonomy" id="68895"/>
    <lineage>
        <taxon>Bacteria</taxon>
        <taxon>Pseudomonadati</taxon>
        <taxon>Pseudomonadota</taxon>
        <taxon>Betaproteobacteria</taxon>
        <taxon>Burkholderiales</taxon>
        <taxon>Burkholderiaceae</taxon>
        <taxon>Cupriavidus</taxon>
    </lineage>
</organism>
<comment type="catalytic activity">
    <reaction evidence="1">
        <text>ATP + protein L-histidine = ADP + protein N-phospho-L-histidine.</text>
        <dbReference type="EC" id="2.7.13.3"/>
    </reaction>
</comment>
<dbReference type="GO" id="GO:0005886">
    <property type="term" value="C:plasma membrane"/>
    <property type="evidence" value="ECO:0007669"/>
    <property type="project" value="TreeGrafter"/>
</dbReference>
<dbReference type="InterPro" id="IPR005467">
    <property type="entry name" value="His_kinase_dom"/>
</dbReference>
<evidence type="ECO:0000313" key="12">
    <source>
        <dbReference type="Proteomes" id="UP000031843"/>
    </source>
</evidence>
<dbReference type="PANTHER" id="PTHR45436">
    <property type="entry name" value="SENSOR HISTIDINE KINASE YKOH"/>
    <property type="match status" value="1"/>
</dbReference>
<evidence type="ECO:0000256" key="6">
    <source>
        <dbReference type="ARBA" id="ARBA00022692"/>
    </source>
</evidence>
<dbReference type="EC" id="2.7.13.3" evidence="3"/>
<dbReference type="RefSeq" id="WP_043355070.1">
    <property type="nucleotide sequence ID" value="NZ_CP010537.1"/>
</dbReference>
<dbReference type="PRINTS" id="PR00344">
    <property type="entry name" value="BCTRLSENSOR"/>
</dbReference>
<gene>
    <name evidence="11" type="ORF">RR42_s1718</name>
</gene>
<dbReference type="Gene3D" id="3.30.565.10">
    <property type="entry name" value="Histidine kinase-like ATPase, C-terminal domain"/>
    <property type="match status" value="1"/>
</dbReference>
<keyword evidence="9" id="KW-0472">Membrane</keyword>
<evidence type="ECO:0000256" key="8">
    <source>
        <dbReference type="ARBA" id="ARBA00022989"/>
    </source>
</evidence>
<comment type="subcellular location">
    <subcellularLocation>
        <location evidence="2">Membrane</location>
    </subcellularLocation>
</comment>
<dbReference type="InterPro" id="IPR003594">
    <property type="entry name" value="HATPase_dom"/>
</dbReference>
<keyword evidence="8" id="KW-1133">Transmembrane helix</keyword>
<keyword evidence="4" id="KW-0597">Phosphoprotein</keyword>
<dbReference type="PANTHER" id="PTHR45436:SF5">
    <property type="entry name" value="SENSOR HISTIDINE KINASE TRCS"/>
    <property type="match status" value="1"/>
</dbReference>
<keyword evidence="5" id="KW-0808">Transferase</keyword>
<evidence type="ECO:0000256" key="3">
    <source>
        <dbReference type="ARBA" id="ARBA00012438"/>
    </source>
</evidence>
<dbReference type="STRING" id="68895.RR42_s1718"/>
<keyword evidence="7 11" id="KW-0418">Kinase</keyword>
<dbReference type="InterPro" id="IPR050428">
    <property type="entry name" value="TCS_sensor_his_kinase"/>
</dbReference>
<evidence type="ECO:0000259" key="10">
    <source>
        <dbReference type="PROSITE" id="PS50109"/>
    </source>
</evidence>
<keyword evidence="12" id="KW-1185">Reference proteome</keyword>
<dbReference type="SUPFAM" id="SSF55874">
    <property type="entry name" value="ATPase domain of HSP90 chaperone/DNA topoisomerase II/histidine kinase"/>
    <property type="match status" value="1"/>
</dbReference>
<evidence type="ECO:0000313" key="11">
    <source>
        <dbReference type="EMBL" id="AJG23306.1"/>
    </source>
</evidence>
<dbReference type="KEGG" id="cbw:RR42_s1718"/>
<protein>
    <recommendedName>
        <fullName evidence="3">histidine kinase</fullName>
        <ecNumber evidence="3">2.7.13.3</ecNumber>
    </recommendedName>
</protein>
<name>A0A0C4YRP9_9BURK</name>
<dbReference type="EMBL" id="CP010537">
    <property type="protein sequence ID" value="AJG23306.1"/>
    <property type="molecule type" value="Genomic_DNA"/>
</dbReference>
<feature type="domain" description="Histidine kinase" evidence="10">
    <location>
        <begin position="1"/>
        <end position="115"/>
    </location>
</feature>
<evidence type="ECO:0000256" key="7">
    <source>
        <dbReference type="ARBA" id="ARBA00022777"/>
    </source>
</evidence>
<dbReference type="InterPro" id="IPR036890">
    <property type="entry name" value="HATPase_C_sf"/>
</dbReference>
<dbReference type="GO" id="GO:0004673">
    <property type="term" value="F:protein histidine kinase activity"/>
    <property type="evidence" value="ECO:0007669"/>
    <property type="project" value="UniProtKB-EC"/>
</dbReference>
<dbReference type="SMART" id="SM00387">
    <property type="entry name" value="HATPase_c"/>
    <property type="match status" value="1"/>
</dbReference>
<accession>A0A0C4YRP9</accession>
<evidence type="ECO:0000256" key="9">
    <source>
        <dbReference type="ARBA" id="ARBA00023136"/>
    </source>
</evidence>
<dbReference type="InterPro" id="IPR004358">
    <property type="entry name" value="Sig_transdc_His_kin-like_C"/>
</dbReference>
<dbReference type="Proteomes" id="UP000031843">
    <property type="component" value="Chromosome secondary"/>
</dbReference>
<evidence type="ECO:0000256" key="1">
    <source>
        <dbReference type="ARBA" id="ARBA00000085"/>
    </source>
</evidence>
<evidence type="ECO:0000256" key="5">
    <source>
        <dbReference type="ARBA" id="ARBA00022679"/>
    </source>
</evidence>
<evidence type="ECO:0000256" key="4">
    <source>
        <dbReference type="ARBA" id="ARBA00022553"/>
    </source>
</evidence>
<reference evidence="11 12" key="1">
    <citation type="journal article" date="2015" name="Genome Announc.">
        <title>Complete Genome Sequence of Cupriavidus basilensis 4G11, Isolated from the Oak Ridge Field Research Center Site.</title>
        <authorList>
            <person name="Ray J."/>
            <person name="Waters R.J."/>
            <person name="Skerker J.M."/>
            <person name="Kuehl J.V."/>
            <person name="Price M.N."/>
            <person name="Huang J."/>
            <person name="Chakraborty R."/>
            <person name="Arkin A.P."/>
            <person name="Deutschbauer A."/>
        </authorList>
    </citation>
    <scope>NUCLEOTIDE SEQUENCE [LARGE SCALE GENOMIC DNA]</scope>
    <source>
        <strain evidence="11">4G11</strain>
    </source>
</reference>
<proteinExistence type="predicted"/>
<dbReference type="PROSITE" id="PS50109">
    <property type="entry name" value="HIS_KIN"/>
    <property type="match status" value="1"/>
</dbReference>
<sequence length="116" mass="12206">MDGNGHFAGDRQDLIEILGNLLDNACQWARSRVRVKLAERGGMLEVTVEDDGPGMQAEARELATARFGRLDESAAGSGLGLAIVSEMAALYEGGLELGNSELGGLLARLRLPAGQP</sequence>
<evidence type="ECO:0000256" key="2">
    <source>
        <dbReference type="ARBA" id="ARBA00004370"/>
    </source>
</evidence>
<dbReference type="Pfam" id="PF02518">
    <property type="entry name" value="HATPase_c"/>
    <property type="match status" value="1"/>
</dbReference>
<dbReference type="AlphaFoldDB" id="A0A0C4YRP9"/>
<keyword evidence="6" id="KW-0812">Transmembrane</keyword>